<dbReference type="EMBL" id="SGKC01000053">
    <property type="protein sequence ID" value="NEZ93822.1"/>
    <property type="molecule type" value="Genomic_DNA"/>
</dbReference>
<comment type="caution">
    <text evidence="1">The sequence shown here is derived from an EMBL/GenBank/DDBJ whole genome shotgun (WGS) entry which is preliminary data.</text>
</comment>
<accession>A0A846I319</accession>
<gene>
    <name evidence="1" type="ORF">EXM69_18200</name>
</gene>
<proteinExistence type="predicted"/>
<organism evidence="1 2">
    <name type="scientific">Clostridium botulinum</name>
    <dbReference type="NCBI Taxonomy" id="1491"/>
    <lineage>
        <taxon>Bacteria</taxon>
        <taxon>Bacillati</taxon>
        <taxon>Bacillota</taxon>
        <taxon>Clostridia</taxon>
        <taxon>Eubacteriales</taxon>
        <taxon>Clostridiaceae</taxon>
        <taxon>Clostridium</taxon>
    </lineage>
</organism>
<evidence type="ECO:0000313" key="1">
    <source>
        <dbReference type="EMBL" id="NEZ93822.1"/>
    </source>
</evidence>
<sequence length="130" mass="15842">MMNKKIYERYKKSVENDLRNYPYWLLAIETPGLGAPNRWGQQVNQSGYFKTSTVEEDMIKDMERRWKVDIITKVLKHLDPTSKTIIEEWYFRDNNSREELLKELNIDKNKFYYYRNRALKKFMVAIGYLK</sequence>
<name>A0A846I319_CLOBO</name>
<reference evidence="1 2" key="1">
    <citation type="submission" date="2019-02" db="EMBL/GenBank/DDBJ databases">
        <title>Genome sequencing of Clostridium botulinum clinical isolates.</title>
        <authorList>
            <person name="Brunt J."/>
            <person name="Van Vliet A.H.M."/>
            <person name="Stringer S.C."/>
            <person name="Grant K.A."/>
            <person name="Carter A.C."/>
            <person name="Peck M.W."/>
        </authorList>
    </citation>
    <scope>NUCLEOTIDE SEQUENCE [LARGE SCALE GENOMIC DNA]</scope>
    <source>
        <strain evidence="1 2">H142660711</strain>
    </source>
</reference>
<protein>
    <submittedName>
        <fullName evidence="1">Nitroreductase</fullName>
    </submittedName>
</protein>
<evidence type="ECO:0000313" key="2">
    <source>
        <dbReference type="Proteomes" id="UP000473887"/>
    </source>
</evidence>
<dbReference type="Proteomes" id="UP000473887">
    <property type="component" value="Unassembled WGS sequence"/>
</dbReference>
<dbReference type="AlphaFoldDB" id="A0A846I319"/>